<sequence length="507" mass="56302">MEMPDYRARVDQCGLALKLKHIFYDPGPLMVKWSFRTAFKNEGVSMDNSVLTDHTPPQNLEAEKAVLGAIFLSTDALVDALEYLTPEDFYRREHQIIFQSMMDLNDRDEAIDVVTITDRLTAKNELDDVGGVTYIAELAGAVPTAANATYYAKIVQEKAILRRLIQTATNIATQGYQQDGDVSDLLDNAERDIMGVAETRNQSGFKPIREVLNSSFEEINQLSEQGDTITGLSTGYAELDKMTTGLHDDELMILAARPAVGKTAFALNIAQNVGTKTDKTVAIFSLEMSAESLVNRMLCAEGSIDANHLRTGQLSEDEWQNLIVAMGSLAKASIYIDDTAGNKITEIRAKCRRLAKERGDLGLIVIDYLQLIEGSNHESRQQEVSDISRQLKKLAKELHVPVIALSQLSRGVEQRQDKRPVLSDIRESGSIEQDADIVSFLYRDDYYEREGDDSDGGGDPREEEDQDVGEVEVIIEKNRSGPRGTVKLLFVKSFNKFSSVAYTPDQG</sequence>
<dbReference type="Gene3D" id="3.40.50.300">
    <property type="entry name" value="P-loop containing nucleotide triphosphate hydrolases"/>
    <property type="match status" value="1"/>
</dbReference>
<evidence type="ECO:0000256" key="3">
    <source>
        <dbReference type="ARBA" id="ARBA00022705"/>
    </source>
</evidence>
<dbReference type="GO" id="GO:0006269">
    <property type="term" value="P:DNA replication, synthesis of primer"/>
    <property type="evidence" value="ECO:0007669"/>
    <property type="project" value="UniProtKB-UniRule"/>
</dbReference>
<dbReference type="EC" id="5.6.2.3" evidence="11 12"/>
<evidence type="ECO:0000256" key="5">
    <source>
        <dbReference type="ARBA" id="ARBA00022801"/>
    </source>
</evidence>
<dbReference type="InterPro" id="IPR016136">
    <property type="entry name" value="DNA_helicase_N/primase_C"/>
</dbReference>
<comment type="similarity">
    <text evidence="1 12">Belongs to the helicase family. DnaB subfamily.</text>
</comment>
<keyword evidence="7 12" id="KW-0067">ATP-binding</keyword>
<evidence type="ECO:0000313" key="16">
    <source>
        <dbReference type="Proteomes" id="UP000016644"/>
    </source>
</evidence>
<dbReference type="NCBIfam" id="TIGR00665">
    <property type="entry name" value="DnaB"/>
    <property type="match status" value="1"/>
</dbReference>
<dbReference type="GO" id="GO:0003677">
    <property type="term" value="F:DNA binding"/>
    <property type="evidence" value="ECO:0007669"/>
    <property type="project" value="UniProtKB-UniRule"/>
</dbReference>
<dbReference type="PROSITE" id="PS51199">
    <property type="entry name" value="SF4_HELICASE"/>
    <property type="match status" value="1"/>
</dbReference>
<dbReference type="GO" id="GO:1990077">
    <property type="term" value="C:primosome complex"/>
    <property type="evidence" value="ECO:0007669"/>
    <property type="project" value="UniProtKB-UniRule"/>
</dbReference>
<evidence type="ECO:0000256" key="8">
    <source>
        <dbReference type="ARBA" id="ARBA00023125"/>
    </source>
</evidence>
<gene>
    <name evidence="15" type="ORF">HMPREF0495_02195</name>
</gene>
<reference evidence="15 16" key="1">
    <citation type="submission" date="2013-06" db="EMBL/GenBank/DDBJ databases">
        <authorList>
            <person name="Weinstock G."/>
            <person name="Sodergren E."/>
            <person name="Lobos E.A."/>
            <person name="Fulton L."/>
            <person name="Fulton R."/>
            <person name="Courtney L."/>
            <person name="Fronick C."/>
            <person name="O'Laughlin M."/>
            <person name="Godfrey J."/>
            <person name="Wilson R.M."/>
            <person name="Miner T."/>
            <person name="Farmer C."/>
            <person name="Delehaunty K."/>
            <person name="Cordes M."/>
            <person name="Minx P."/>
            <person name="Tomlinson C."/>
            <person name="Chen J."/>
            <person name="Wollam A."/>
            <person name="Pepin K.H."/>
            <person name="Bhonagiri V."/>
            <person name="Zhang X."/>
            <person name="Warren W."/>
            <person name="Mitreva M."/>
            <person name="Mardis E.R."/>
            <person name="Wilson R.K."/>
        </authorList>
    </citation>
    <scope>NUCLEOTIDE SEQUENCE [LARGE SCALE GENOMIC DNA]</scope>
    <source>
        <strain evidence="15 16">ATCC 14869</strain>
    </source>
</reference>
<keyword evidence="4 12" id="KW-0547">Nucleotide-binding</keyword>
<evidence type="ECO:0000256" key="6">
    <source>
        <dbReference type="ARBA" id="ARBA00022806"/>
    </source>
</evidence>
<feature type="region of interest" description="Disordered" evidence="13">
    <location>
        <begin position="448"/>
        <end position="469"/>
    </location>
</feature>
<evidence type="ECO:0000256" key="4">
    <source>
        <dbReference type="ARBA" id="ARBA00022741"/>
    </source>
</evidence>
<dbReference type="Gene3D" id="1.10.860.10">
    <property type="entry name" value="DNAb Helicase, Chain A"/>
    <property type="match status" value="1"/>
</dbReference>
<dbReference type="InterPro" id="IPR036185">
    <property type="entry name" value="DNA_heli_DnaB-like_N_sf"/>
</dbReference>
<dbReference type="GO" id="GO:0042802">
    <property type="term" value="F:identical protein binding"/>
    <property type="evidence" value="ECO:0007669"/>
    <property type="project" value="UniProtKB-ARBA"/>
</dbReference>
<dbReference type="Proteomes" id="UP000016644">
    <property type="component" value="Unassembled WGS sequence"/>
</dbReference>
<dbReference type="NCBIfam" id="NF004384">
    <property type="entry name" value="PRK05748.1"/>
    <property type="match status" value="1"/>
</dbReference>
<feature type="domain" description="SF4 helicase" evidence="14">
    <location>
        <begin position="225"/>
        <end position="504"/>
    </location>
</feature>
<dbReference type="FunFam" id="3.40.50.300:FF:000076">
    <property type="entry name" value="Replicative DNA helicase"/>
    <property type="match status" value="1"/>
</dbReference>
<dbReference type="GO" id="GO:0005524">
    <property type="term" value="F:ATP binding"/>
    <property type="evidence" value="ECO:0007669"/>
    <property type="project" value="UniProtKB-UniRule"/>
</dbReference>
<evidence type="ECO:0000256" key="7">
    <source>
        <dbReference type="ARBA" id="ARBA00022840"/>
    </source>
</evidence>
<evidence type="ECO:0000256" key="13">
    <source>
        <dbReference type="SAM" id="MobiDB-lite"/>
    </source>
</evidence>
<protein>
    <recommendedName>
        <fullName evidence="11 12">Replicative DNA helicase</fullName>
        <ecNumber evidence="11 12">5.6.2.3</ecNumber>
    </recommendedName>
</protein>
<evidence type="ECO:0000256" key="9">
    <source>
        <dbReference type="ARBA" id="ARBA00023235"/>
    </source>
</evidence>
<dbReference type="SUPFAM" id="SSF48024">
    <property type="entry name" value="N-terminal domain of DnaB helicase"/>
    <property type="match status" value="1"/>
</dbReference>
<dbReference type="PATRIC" id="fig|649758.3.peg.1953"/>
<dbReference type="PANTHER" id="PTHR30153">
    <property type="entry name" value="REPLICATIVE DNA HELICASE DNAB"/>
    <property type="match status" value="1"/>
</dbReference>
<evidence type="ECO:0000256" key="11">
    <source>
        <dbReference type="NCBIfam" id="TIGR00665"/>
    </source>
</evidence>
<keyword evidence="5 12" id="KW-0378">Hydrolase</keyword>
<dbReference type="HOGENOM" id="CLU_005373_0_0_9"/>
<dbReference type="InterPro" id="IPR007694">
    <property type="entry name" value="DNA_helicase_DnaB-like_C"/>
</dbReference>
<comment type="function">
    <text evidence="12">The main replicative DNA helicase, it participates in initiation and elongation during chromosome replication. Travels ahead of the DNA replisome, separating dsDNA into templates for DNA synthesis. A processive ATP-dependent 5'-3' DNA helicase it has DNA-dependent ATPase activity.</text>
</comment>
<keyword evidence="3 12" id="KW-0235">DNA replication</keyword>
<dbReference type="GO" id="GO:0016887">
    <property type="term" value="F:ATP hydrolysis activity"/>
    <property type="evidence" value="ECO:0007669"/>
    <property type="project" value="RHEA"/>
</dbReference>
<dbReference type="GO" id="GO:0043139">
    <property type="term" value="F:5'-3' DNA helicase activity"/>
    <property type="evidence" value="ECO:0007669"/>
    <property type="project" value="UniProtKB-EC"/>
</dbReference>
<dbReference type="EMBL" id="AWVK01000107">
    <property type="protein sequence ID" value="ERK41515.1"/>
    <property type="molecule type" value="Genomic_DNA"/>
</dbReference>
<keyword evidence="2 12" id="KW-0639">Primosome</keyword>
<dbReference type="FunFam" id="1.10.860.10:FF:000001">
    <property type="entry name" value="Replicative DNA helicase"/>
    <property type="match status" value="1"/>
</dbReference>
<organism evidence="15 16">
    <name type="scientific">Levilactobacillus brevis ATCC 14869 = DSM 20054</name>
    <dbReference type="NCBI Taxonomy" id="649758"/>
    <lineage>
        <taxon>Bacteria</taxon>
        <taxon>Bacillati</taxon>
        <taxon>Bacillota</taxon>
        <taxon>Bacilli</taxon>
        <taxon>Lactobacillales</taxon>
        <taxon>Lactobacillaceae</taxon>
        <taxon>Levilactobacillus</taxon>
    </lineage>
</organism>
<dbReference type="GO" id="GO:0005829">
    <property type="term" value="C:cytosol"/>
    <property type="evidence" value="ECO:0007669"/>
    <property type="project" value="TreeGrafter"/>
</dbReference>
<evidence type="ECO:0000256" key="12">
    <source>
        <dbReference type="RuleBase" id="RU362085"/>
    </source>
</evidence>
<dbReference type="SUPFAM" id="SSF52540">
    <property type="entry name" value="P-loop containing nucleoside triphosphate hydrolases"/>
    <property type="match status" value="1"/>
</dbReference>
<name>U2NU27_LEVBR</name>
<dbReference type="InterPro" id="IPR007692">
    <property type="entry name" value="DNA_helicase_DnaB"/>
</dbReference>
<evidence type="ECO:0000313" key="15">
    <source>
        <dbReference type="EMBL" id="ERK41515.1"/>
    </source>
</evidence>
<evidence type="ECO:0000259" key="14">
    <source>
        <dbReference type="PROSITE" id="PS51199"/>
    </source>
</evidence>
<keyword evidence="9" id="KW-0413">Isomerase</keyword>
<dbReference type="InterPro" id="IPR007693">
    <property type="entry name" value="DNA_helicase_DnaB-like_N"/>
</dbReference>
<dbReference type="CDD" id="cd00984">
    <property type="entry name" value="DnaB_C"/>
    <property type="match status" value="1"/>
</dbReference>
<feature type="compositionally biased region" description="Acidic residues" evidence="13">
    <location>
        <begin position="450"/>
        <end position="469"/>
    </location>
</feature>
<evidence type="ECO:0000256" key="10">
    <source>
        <dbReference type="ARBA" id="ARBA00048954"/>
    </source>
</evidence>
<dbReference type="AlphaFoldDB" id="U2NU27"/>
<proteinExistence type="inferred from homology"/>
<accession>U2NU27</accession>
<dbReference type="Pfam" id="PF00772">
    <property type="entry name" value="DnaB"/>
    <property type="match status" value="1"/>
</dbReference>
<comment type="caution">
    <text evidence="15">The sequence shown here is derived from an EMBL/GenBank/DDBJ whole genome shotgun (WGS) entry which is preliminary data.</text>
</comment>
<comment type="catalytic activity">
    <reaction evidence="10 12">
        <text>ATP + H2O = ADP + phosphate + H(+)</text>
        <dbReference type="Rhea" id="RHEA:13065"/>
        <dbReference type="ChEBI" id="CHEBI:15377"/>
        <dbReference type="ChEBI" id="CHEBI:15378"/>
        <dbReference type="ChEBI" id="CHEBI:30616"/>
        <dbReference type="ChEBI" id="CHEBI:43474"/>
        <dbReference type="ChEBI" id="CHEBI:456216"/>
        <dbReference type="EC" id="5.6.2.3"/>
    </reaction>
</comment>
<evidence type="ECO:0000256" key="2">
    <source>
        <dbReference type="ARBA" id="ARBA00022515"/>
    </source>
</evidence>
<keyword evidence="6 12" id="KW-0347">Helicase</keyword>
<keyword evidence="8 12" id="KW-0238">DNA-binding</keyword>
<dbReference type="Pfam" id="PF03796">
    <property type="entry name" value="DnaB_C"/>
    <property type="match status" value="1"/>
</dbReference>
<evidence type="ECO:0000256" key="1">
    <source>
        <dbReference type="ARBA" id="ARBA00008428"/>
    </source>
</evidence>
<dbReference type="PANTHER" id="PTHR30153:SF2">
    <property type="entry name" value="REPLICATIVE DNA HELICASE"/>
    <property type="match status" value="1"/>
</dbReference>
<dbReference type="InterPro" id="IPR027417">
    <property type="entry name" value="P-loop_NTPase"/>
</dbReference>